<dbReference type="GO" id="GO:0007141">
    <property type="term" value="P:male meiosis I"/>
    <property type="evidence" value="ECO:0007669"/>
    <property type="project" value="TreeGrafter"/>
</dbReference>
<dbReference type="KEGG" id="tng:GSTEN00022032G001"/>
<dbReference type="EMBL" id="CAAE01014700">
    <property type="protein sequence ID" value="CAG02811.1"/>
    <property type="molecule type" value="Genomic_DNA"/>
</dbReference>
<dbReference type="GO" id="GO:0005634">
    <property type="term" value="C:nucleus"/>
    <property type="evidence" value="ECO:0007669"/>
    <property type="project" value="TreeGrafter"/>
</dbReference>
<gene>
    <name evidence="1" type="ORF">GSTENG00022032001</name>
</gene>
<feature type="non-terminal residue" evidence="1">
    <location>
        <position position="1"/>
    </location>
</feature>
<dbReference type="GO" id="GO:0048255">
    <property type="term" value="P:mRNA stabilization"/>
    <property type="evidence" value="ECO:0007669"/>
    <property type="project" value="TreeGrafter"/>
</dbReference>
<evidence type="ECO:0000313" key="1">
    <source>
        <dbReference type="EMBL" id="CAG02811.1"/>
    </source>
</evidence>
<reference evidence="1" key="2">
    <citation type="submission" date="2004-02" db="EMBL/GenBank/DDBJ databases">
        <authorList>
            <consortium name="Genoscope"/>
            <consortium name="Whitehead Institute Centre for Genome Research"/>
        </authorList>
    </citation>
    <scope>NUCLEOTIDE SEQUENCE</scope>
</reference>
<organism evidence="1">
    <name type="scientific">Tetraodon nigroviridis</name>
    <name type="common">Spotted green pufferfish</name>
    <name type="synonym">Chelonodon nigroviridis</name>
    <dbReference type="NCBI Taxonomy" id="99883"/>
    <lineage>
        <taxon>Eukaryota</taxon>
        <taxon>Metazoa</taxon>
        <taxon>Chordata</taxon>
        <taxon>Craniata</taxon>
        <taxon>Vertebrata</taxon>
        <taxon>Euteleostomi</taxon>
        <taxon>Actinopterygii</taxon>
        <taxon>Neopterygii</taxon>
        <taxon>Teleostei</taxon>
        <taxon>Neoteleostei</taxon>
        <taxon>Acanthomorphata</taxon>
        <taxon>Eupercaria</taxon>
        <taxon>Tetraodontiformes</taxon>
        <taxon>Tetradontoidea</taxon>
        <taxon>Tetraodontidae</taxon>
        <taxon>Tetraodon</taxon>
    </lineage>
</organism>
<dbReference type="GO" id="GO:0007144">
    <property type="term" value="P:female meiosis I"/>
    <property type="evidence" value="ECO:0007669"/>
    <property type="project" value="TreeGrafter"/>
</dbReference>
<dbReference type="AlphaFoldDB" id="Q4S971"/>
<protein>
    <submittedName>
        <fullName evidence="1">(spotted green pufferfish) hypothetical protein</fullName>
    </submittedName>
</protein>
<name>Q4S971_TETNG</name>
<proteinExistence type="predicted"/>
<reference evidence="1" key="1">
    <citation type="journal article" date="2004" name="Nature">
        <title>Genome duplication in the teleost fish Tetraodon nigroviridis reveals the early vertebrate proto-karyotype.</title>
        <authorList>
            <person name="Jaillon O."/>
            <person name="Aury J.-M."/>
            <person name="Brunet F."/>
            <person name="Petit J.-L."/>
            <person name="Stange-Thomann N."/>
            <person name="Mauceli E."/>
            <person name="Bouneau L."/>
            <person name="Fischer C."/>
            <person name="Ozouf-Costaz C."/>
            <person name="Bernot A."/>
            <person name="Nicaud S."/>
            <person name="Jaffe D."/>
            <person name="Fisher S."/>
            <person name="Lutfalla G."/>
            <person name="Dossat C."/>
            <person name="Segurens B."/>
            <person name="Dasilva C."/>
            <person name="Salanoubat M."/>
            <person name="Levy M."/>
            <person name="Boudet N."/>
            <person name="Castellano S."/>
            <person name="Anthouard V."/>
            <person name="Jubin C."/>
            <person name="Castelli V."/>
            <person name="Katinka M."/>
            <person name="Vacherie B."/>
            <person name="Biemont C."/>
            <person name="Skalli Z."/>
            <person name="Cattolico L."/>
            <person name="Poulain J."/>
            <person name="De Berardinis V."/>
            <person name="Cruaud C."/>
            <person name="Duprat S."/>
            <person name="Brottier P."/>
            <person name="Coutanceau J.-P."/>
            <person name="Gouzy J."/>
            <person name="Parra G."/>
            <person name="Lardier G."/>
            <person name="Chapple C."/>
            <person name="McKernan K.J."/>
            <person name="McEwan P."/>
            <person name="Bosak S."/>
            <person name="Kellis M."/>
            <person name="Volff J.-N."/>
            <person name="Guigo R."/>
            <person name="Zody M.C."/>
            <person name="Mesirov J."/>
            <person name="Lindblad-Toh K."/>
            <person name="Birren B."/>
            <person name="Nusbaum C."/>
            <person name="Kahn D."/>
            <person name="Robinson-Rechavi M."/>
            <person name="Laudet V."/>
            <person name="Schachter V."/>
            <person name="Quetier F."/>
            <person name="Saurin W."/>
            <person name="Scarpelli C."/>
            <person name="Wincker P."/>
            <person name="Lander E.S."/>
            <person name="Weissenbach J."/>
            <person name="Roest Crollius H."/>
        </authorList>
    </citation>
    <scope>NUCLEOTIDE SEQUENCE [LARGE SCALE GENOMIC DNA]</scope>
</reference>
<comment type="caution">
    <text evidence="1">The sequence shown here is derived from an EMBL/GenBank/DDBJ whole genome shotgun (WGS) entry which is preliminary data.</text>
</comment>
<dbReference type="PANTHER" id="PTHR33861:SF4">
    <property type="entry name" value="MEIOSIS-SPECIFIC COILED-COIL DOMAIN-CONTAINING PROTEIN MEIOC"/>
    <property type="match status" value="1"/>
</dbReference>
<dbReference type="OrthoDB" id="5978002at2759"/>
<dbReference type="Pfam" id="PF15189">
    <property type="entry name" value="MEIOC"/>
    <property type="match status" value="1"/>
</dbReference>
<dbReference type="PANTHER" id="PTHR33861">
    <property type="entry name" value="PROTEIN CBG18333"/>
    <property type="match status" value="1"/>
</dbReference>
<accession>Q4S971</accession>
<dbReference type="GO" id="GO:0005737">
    <property type="term" value="C:cytoplasm"/>
    <property type="evidence" value="ECO:0007669"/>
    <property type="project" value="TreeGrafter"/>
</dbReference>
<sequence length="366" mass="41156">MEPFQQPKMFSGSVSLANHCQTKMTMQKKNNLLPLNLKNNQCFNQQEHIQSRIKSQMQKEKKRISGIHGENLCTSHIGNCSTKGREKNRQNLDHFEIMQSRRFGGEKGRGSAKSGQQSVSCVYPVDDPKRHWSMNSSNYHSRSTLSYGNPDPGVSMGNVVSANEFITLKAVVNDLMSQRGDLTPYGLNSAMAAAMTDDVPVVQLYLYLDECCHQLKCLEKERKKTEVILTKASQGGKTITNTSTFLPQMPPNPTRIDHLIVGQMKEQANVASVLHKMEFLNSFHHINIHTALKKHYLAISVTEARRKEDIAIVSKQQQAKESFADYRDTLLMVVALKDLAAATRRLRTALWCALQMVLPKPAGIQD</sequence>
<dbReference type="InterPro" id="IPR027963">
    <property type="entry name" value="MEIOC"/>
</dbReference>